<keyword evidence="3" id="KW-0677">Repeat</keyword>
<gene>
    <name evidence="9" type="ORF">SKAU_G00122560</name>
</gene>
<dbReference type="PANTHER" id="PTHR23235">
    <property type="entry name" value="KRUEPPEL-LIKE TRANSCRIPTION FACTOR"/>
    <property type="match status" value="1"/>
</dbReference>
<keyword evidence="10" id="KW-1185">Reference proteome</keyword>
<evidence type="ECO:0000313" key="10">
    <source>
        <dbReference type="Proteomes" id="UP001152622"/>
    </source>
</evidence>
<feature type="domain" description="C2H2-type" evidence="8">
    <location>
        <begin position="357"/>
        <end position="380"/>
    </location>
</feature>
<evidence type="ECO:0000256" key="2">
    <source>
        <dbReference type="ARBA" id="ARBA00022723"/>
    </source>
</evidence>
<name>A0A9Q1J2N7_SYNKA</name>
<dbReference type="SMART" id="SM00355">
    <property type="entry name" value="ZnF_C2H2"/>
    <property type="match status" value="3"/>
</dbReference>
<dbReference type="PROSITE" id="PS00028">
    <property type="entry name" value="ZINC_FINGER_C2H2_1"/>
    <property type="match status" value="3"/>
</dbReference>
<evidence type="ECO:0000256" key="4">
    <source>
        <dbReference type="ARBA" id="ARBA00022771"/>
    </source>
</evidence>
<protein>
    <recommendedName>
        <fullName evidence="8">C2H2-type domain-containing protein</fullName>
    </recommendedName>
</protein>
<dbReference type="InterPro" id="IPR036236">
    <property type="entry name" value="Znf_C2H2_sf"/>
</dbReference>
<dbReference type="Pfam" id="PF00096">
    <property type="entry name" value="zf-C2H2"/>
    <property type="match status" value="2"/>
</dbReference>
<proteinExistence type="predicted"/>
<keyword evidence="2" id="KW-0479">Metal-binding</keyword>
<dbReference type="GO" id="GO:0000978">
    <property type="term" value="F:RNA polymerase II cis-regulatory region sequence-specific DNA binding"/>
    <property type="evidence" value="ECO:0007669"/>
    <property type="project" value="TreeGrafter"/>
</dbReference>
<dbReference type="FunFam" id="3.30.160.60:FF:000018">
    <property type="entry name" value="Krueppel-like factor 15"/>
    <property type="match status" value="1"/>
</dbReference>
<dbReference type="PROSITE" id="PS50157">
    <property type="entry name" value="ZINC_FINGER_C2H2_2"/>
    <property type="match status" value="3"/>
</dbReference>
<evidence type="ECO:0000256" key="7">
    <source>
        <dbReference type="PROSITE-ProRule" id="PRU00042"/>
    </source>
</evidence>
<dbReference type="Gene3D" id="3.30.160.60">
    <property type="entry name" value="Classic Zinc Finger"/>
    <property type="match status" value="3"/>
</dbReference>
<dbReference type="SUPFAM" id="SSF57667">
    <property type="entry name" value="beta-beta-alpha zinc fingers"/>
    <property type="match status" value="1"/>
</dbReference>
<dbReference type="PANTHER" id="PTHR23235:SF145">
    <property type="entry name" value="KRUPPEL-LIKE FACTOR 1"/>
    <property type="match status" value="1"/>
</dbReference>
<evidence type="ECO:0000256" key="3">
    <source>
        <dbReference type="ARBA" id="ARBA00022737"/>
    </source>
</evidence>
<evidence type="ECO:0000256" key="1">
    <source>
        <dbReference type="ARBA" id="ARBA00004123"/>
    </source>
</evidence>
<accession>A0A9Q1J2N7</accession>
<evidence type="ECO:0000256" key="6">
    <source>
        <dbReference type="ARBA" id="ARBA00023242"/>
    </source>
</evidence>
<dbReference type="InterPro" id="IPR013087">
    <property type="entry name" value="Znf_C2H2_type"/>
</dbReference>
<dbReference type="FunFam" id="3.30.160.60:FF:000125">
    <property type="entry name" value="Putative zinc finger protein 143"/>
    <property type="match status" value="1"/>
</dbReference>
<comment type="caution">
    <text evidence="9">The sequence shown here is derived from an EMBL/GenBank/DDBJ whole genome shotgun (WGS) entry which is preliminary data.</text>
</comment>
<dbReference type="CDD" id="cd21581">
    <property type="entry name" value="KLF1_N"/>
    <property type="match status" value="1"/>
</dbReference>
<sequence>MALTQTVHPKFSLFSNFRNSSEDMKVLKFDNDSISSDSQENNTAIVTHSIHQQELTQSLTLENLEDENEACWDMEFLLSGWDSPSPELNPPLDYCTQRIMLQEQNGLYQMNVQEGSCLKEQAGIDQSNVSTNNMMAELVLPAESLNPAAADLYYRGYGAEQGNAYTLHSPVDQFGFALGSNLERSGDRGALCQNKGKPQDFGHYYSHPIPTISFPNTRFLQTPALDTEASLIPQHHYSFPNYPYPGVYPNQNPYAHYHAPAFFHTPKKDMPVSSAPPVGPEEKRIRKTVVKKRAALHRCEYPGCIKRYTKSSHLKAHLRTHTGEKPYQCTWEGCGWKFARSDELTRHYRKHTGQKPYECVLCQRAFSRSDHLALHMKRHT</sequence>
<dbReference type="GO" id="GO:0000981">
    <property type="term" value="F:DNA-binding transcription factor activity, RNA polymerase II-specific"/>
    <property type="evidence" value="ECO:0007669"/>
    <property type="project" value="TreeGrafter"/>
</dbReference>
<dbReference type="GO" id="GO:0008270">
    <property type="term" value="F:zinc ion binding"/>
    <property type="evidence" value="ECO:0007669"/>
    <property type="project" value="UniProtKB-KW"/>
</dbReference>
<dbReference type="OrthoDB" id="4748970at2759"/>
<dbReference type="AlphaFoldDB" id="A0A9Q1J2N7"/>
<dbReference type="Proteomes" id="UP001152622">
    <property type="component" value="Chromosome 4"/>
</dbReference>
<dbReference type="FunFam" id="3.30.160.60:FF:000707">
    <property type="entry name" value="Putative Krueppel-like factor 1"/>
    <property type="match status" value="1"/>
</dbReference>
<comment type="subcellular location">
    <subcellularLocation>
        <location evidence="1">Nucleus</location>
    </subcellularLocation>
</comment>
<evidence type="ECO:0000256" key="5">
    <source>
        <dbReference type="ARBA" id="ARBA00022833"/>
    </source>
</evidence>
<keyword evidence="4 7" id="KW-0863">Zinc-finger</keyword>
<evidence type="ECO:0000259" key="8">
    <source>
        <dbReference type="PROSITE" id="PS50157"/>
    </source>
</evidence>
<keyword evidence="6" id="KW-0539">Nucleus</keyword>
<dbReference type="GO" id="GO:0005634">
    <property type="term" value="C:nucleus"/>
    <property type="evidence" value="ECO:0007669"/>
    <property type="project" value="UniProtKB-SubCell"/>
</dbReference>
<feature type="domain" description="C2H2-type" evidence="8">
    <location>
        <begin position="327"/>
        <end position="356"/>
    </location>
</feature>
<evidence type="ECO:0000313" key="9">
    <source>
        <dbReference type="EMBL" id="KAJ8363425.1"/>
    </source>
</evidence>
<dbReference type="EMBL" id="JAINUF010000004">
    <property type="protein sequence ID" value="KAJ8363425.1"/>
    <property type="molecule type" value="Genomic_DNA"/>
</dbReference>
<feature type="domain" description="C2H2-type" evidence="8">
    <location>
        <begin position="297"/>
        <end position="326"/>
    </location>
</feature>
<organism evidence="9 10">
    <name type="scientific">Synaphobranchus kaupii</name>
    <name type="common">Kaup's arrowtooth eel</name>
    <dbReference type="NCBI Taxonomy" id="118154"/>
    <lineage>
        <taxon>Eukaryota</taxon>
        <taxon>Metazoa</taxon>
        <taxon>Chordata</taxon>
        <taxon>Craniata</taxon>
        <taxon>Vertebrata</taxon>
        <taxon>Euteleostomi</taxon>
        <taxon>Actinopterygii</taxon>
        <taxon>Neopterygii</taxon>
        <taxon>Teleostei</taxon>
        <taxon>Anguilliformes</taxon>
        <taxon>Synaphobranchidae</taxon>
        <taxon>Synaphobranchus</taxon>
    </lineage>
</organism>
<keyword evidence="5" id="KW-0862">Zinc</keyword>
<reference evidence="9" key="1">
    <citation type="journal article" date="2023" name="Science">
        <title>Genome structures resolve the early diversification of teleost fishes.</title>
        <authorList>
            <person name="Parey E."/>
            <person name="Louis A."/>
            <person name="Montfort J."/>
            <person name="Bouchez O."/>
            <person name="Roques C."/>
            <person name="Iampietro C."/>
            <person name="Lluch J."/>
            <person name="Castinel A."/>
            <person name="Donnadieu C."/>
            <person name="Desvignes T."/>
            <person name="Floi Bucao C."/>
            <person name="Jouanno E."/>
            <person name="Wen M."/>
            <person name="Mejri S."/>
            <person name="Dirks R."/>
            <person name="Jansen H."/>
            <person name="Henkel C."/>
            <person name="Chen W.J."/>
            <person name="Zahm M."/>
            <person name="Cabau C."/>
            <person name="Klopp C."/>
            <person name="Thompson A.W."/>
            <person name="Robinson-Rechavi M."/>
            <person name="Braasch I."/>
            <person name="Lecointre G."/>
            <person name="Bobe J."/>
            <person name="Postlethwait J.H."/>
            <person name="Berthelot C."/>
            <person name="Roest Crollius H."/>
            <person name="Guiguen Y."/>
        </authorList>
    </citation>
    <scope>NUCLEOTIDE SEQUENCE</scope>
    <source>
        <strain evidence="9">WJC10195</strain>
    </source>
</reference>